<protein>
    <recommendedName>
        <fullName evidence="4">SLH domain-containing protein</fullName>
    </recommendedName>
</protein>
<evidence type="ECO:0000313" key="5">
    <source>
        <dbReference type="EMBL" id="QJC51325.1"/>
    </source>
</evidence>
<dbReference type="GO" id="GO:0043161">
    <property type="term" value="P:proteasome-mediated ubiquitin-dependent protein catabolic process"/>
    <property type="evidence" value="ECO:0007669"/>
    <property type="project" value="TreeGrafter"/>
</dbReference>
<feature type="domain" description="SLH" evidence="4">
    <location>
        <begin position="955"/>
        <end position="1018"/>
    </location>
</feature>
<feature type="compositionally biased region" description="Pro residues" evidence="3">
    <location>
        <begin position="635"/>
        <end position="659"/>
    </location>
</feature>
<organism evidence="5 6">
    <name type="scientific">Paenibacillus albicereus</name>
    <dbReference type="NCBI Taxonomy" id="2726185"/>
    <lineage>
        <taxon>Bacteria</taxon>
        <taxon>Bacillati</taxon>
        <taxon>Bacillota</taxon>
        <taxon>Bacilli</taxon>
        <taxon>Bacillales</taxon>
        <taxon>Paenibacillaceae</taxon>
        <taxon>Paenibacillus</taxon>
    </lineage>
</organism>
<dbReference type="InterPro" id="IPR059177">
    <property type="entry name" value="GH29D-like_dom"/>
</dbReference>
<dbReference type="SUPFAM" id="SSF50969">
    <property type="entry name" value="YVTN repeat-like/Quinoprotein amine dehydrogenase"/>
    <property type="match status" value="1"/>
</dbReference>
<reference evidence="5 6" key="1">
    <citation type="submission" date="2020-04" db="EMBL/GenBank/DDBJ databases">
        <title>Novel Paenibacillus strain UniB2 isolated from commercial digestive syrup.</title>
        <authorList>
            <person name="Thorat V."/>
            <person name="Kirdat K."/>
            <person name="Tiwarekar B."/>
            <person name="Yadav A."/>
        </authorList>
    </citation>
    <scope>NUCLEOTIDE SEQUENCE [LARGE SCALE GENOMIC DNA]</scope>
    <source>
        <strain evidence="5 6">UniB2</strain>
    </source>
</reference>
<dbReference type="InterPro" id="IPR011042">
    <property type="entry name" value="6-blade_b-propeller_TolB-like"/>
</dbReference>
<feature type="compositionally biased region" description="Low complexity" evidence="3">
    <location>
        <begin position="623"/>
        <end position="634"/>
    </location>
</feature>
<feature type="domain" description="SLH" evidence="4">
    <location>
        <begin position="1025"/>
        <end position="1087"/>
    </location>
</feature>
<evidence type="ECO:0000256" key="3">
    <source>
        <dbReference type="SAM" id="MobiDB-lite"/>
    </source>
</evidence>
<dbReference type="GO" id="GO:0008270">
    <property type="term" value="F:zinc ion binding"/>
    <property type="evidence" value="ECO:0007669"/>
    <property type="project" value="UniProtKB-KW"/>
</dbReference>
<dbReference type="PANTHER" id="PTHR24104:SF25">
    <property type="entry name" value="PROTEIN LIN-41"/>
    <property type="match status" value="1"/>
</dbReference>
<feature type="repeat" description="NHL" evidence="2">
    <location>
        <begin position="72"/>
        <end position="113"/>
    </location>
</feature>
<dbReference type="Gene3D" id="2.60.40.3440">
    <property type="match status" value="1"/>
</dbReference>
<feature type="domain" description="SLH" evidence="4">
    <location>
        <begin position="895"/>
        <end position="954"/>
    </location>
</feature>
<dbReference type="SUPFAM" id="SSF101898">
    <property type="entry name" value="NHL repeat"/>
    <property type="match status" value="1"/>
</dbReference>
<proteinExistence type="predicted"/>
<dbReference type="Pfam" id="PF00395">
    <property type="entry name" value="SLH"/>
    <property type="match status" value="3"/>
</dbReference>
<dbReference type="PROSITE" id="PS51125">
    <property type="entry name" value="NHL"/>
    <property type="match status" value="3"/>
</dbReference>
<dbReference type="KEGG" id="palr:HGI30_07045"/>
<dbReference type="InterPro" id="IPR011044">
    <property type="entry name" value="Quino_amine_DH_bsu"/>
</dbReference>
<dbReference type="Pfam" id="PF13290">
    <property type="entry name" value="CHB_HEX_C_1"/>
    <property type="match status" value="1"/>
</dbReference>
<accession>A0A6H2GVA4</accession>
<feature type="repeat" description="NHL" evidence="2">
    <location>
        <begin position="30"/>
        <end position="61"/>
    </location>
</feature>
<dbReference type="PROSITE" id="PS51272">
    <property type="entry name" value="SLH"/>
    <property type="match status" value="3"/>
</dbReference>
<dbReference type="InterPro" id="IPR025883">
    <property type="entry name" value="Cadherin-like_domain"/>
</dbReference>
<evidence type="ECO:0000256" key="2">
    <source>
        <dbReference type="PROSITE-ProRule" id="PRU00504"/>
    </source>
</evidence>
<dbReference type="PANTHER" id="PTHR24104">
    <property type="entry name" value="E3 UBIQUITIN-PROTEIN LIGASE NHLRC1-RELATED"/>
    <property type="match status" value="1"/>
</dbReference>
<dbReference type="InterPro" id="IPR050952">
    <property type="entry name" value="TRIM-NHL_E3_ligases"/>
</dbReference>
<gene>
    <name evidence="5" type="ORF">HGI30_07045</name>
</gene>
<dbReference type="GO" id="GO:0000209">
    <property type="term" value="P:protein polyubiquitination"/>
    <property type="evidence" value="ECO:0007669"/>
    <property type="project" value="TreeGrafter"/>
</dbReference>
<feature type="region of interest" description="Disordered" evidence="3">
    <location>
        <begin position="612"/>
        <end position="674"/>
    </location>
</feature>
<dbReference type="GO" id="GO:0061630">
    <property type="term" value="F:ubiquitin protein ligase activity"/>
    <property type="evidence" value="ECO:0007669"/>
    <property type="project" value="TreeGrafter"/>
</dbReference>
<dbReference type="AlphaFoldDB" id="A0A6H2GVA4"/>
<dbReference type="Pfam" id="PF12733">
    <property type="entry name" value="Cadherin-like"/>
    <property type="match status" value="1"/>
</dbReference>
<sequence length="1089" mass="112311">MKKWGSLLVAITMLFTIVPTAFGAVRTGWDLKSPRGIATDSSGRIYVTDTGNHRVQVYNRDESLAMTIGESGVPGSDNAHLNTPLAVAVDPSTEEIYVLENYVNRRIQVFSSQGSWLRSLPLGPSPNPAPEAMALDGKGHLFVSDQNYLVYRMNTDGTGYKQIANSPPMTDRPMGIAADSKGNVYITQYFTHTVLVYSYNSAQDTYALTKTLGEKNVPGTDNAHFNKLWGAHVDRSDRLHVVDGGNKRVQVYNSDGSYRMTLTDPTLTNPYQVTTDRDGNVYVSDNYRSILMFDAQGRFVKTLGQNVVPTFDGSQTTLTVAQDSLATDLTTQLSVTDSDSGQTLSWTVTSAPAHGTVSLGLATAASGGSGLAPAGGIRYQPSAGYYGADRFTVAVSDGAGGTASRTIQVTVKRQAAAPTADPASGSVLPDGSVIALSTATAGAAIHATTDGTMPTTASASGTTVAISGAPGETVTVRAIAAGPGLVDSAVADFSYTIAMPMSSNADLQALSLSAGAMNPTFASGTLHYTADVSSDVSSLTVSPSVADAVYATVAVSVYDGAGRLAGGPHVWSGAASSPALPLAEGDNLIEVTVTAQDGSKAVYTVSVRRAAVPTPTPSDKPAEPSAEPTETPKPSETPTPTEEPSPKPTETPRPTPSETPAPTSTPTSGLSMTVNGQPKERLVQTATEQANGQTILVASVDSAKLLAQLAAAGDGAVMVIPAAGEPVDGVSVLLTGDVAQAMGARRAVLDVQAPGGSYALPAAQIDIARLAAELGAGERLSEIALRIQVVPSDAATAELARQAGLRQGFRVAAAPVEFAVTATYGGKTISVDRFSSYVKRGIPLPQGADPAKITTAVVIGKDGTVRHVPTFIEKRGDSHVAIVNSLTNSDYTLIYHPASFGDVAGHWSERAVNDLASRMVVSGADADHYRPDAAVTRAEFAAILVRALGLGPSSAASPFADIDPAAWHAGSVTAAAAYGLVQGDGQGSFGPSRSVTREEALTMLARAMTLAGLDAAGSPAGPDSLAAHRDGGQVSAWAQDAFAAALRHGLVQGSDKGLEPKRPITRAETAALAQRLLVAAGLIDQAGSR</sequence>
<dbReference type="RefSeq" id="WP_168906976.1">
    <property type="nucleotide sequence ID" value="NZ_CP051428.1"/>
</dbReference>
<dbReference type="InterPro" id="IPR001119">
    <property type="entry name" value="SLH_dom"/>
</dbReference>
<evidence type="ECO:0000259" key="4">
    <source>
        <dbReference type="PROSITE" id="PS51272"/>
    </source>
</evidence>
<keyword evidence="1" id="KW-0677">Repeat</keyword>
<keyword evidence="6" id="KW-1185">Reference proteome</keyword>
<dbReference type="Gene3D" id="2.120.10.30">
    <property type="entry name" value="TolB, C-terminal domain"/>
    <property type="match status" value="1"/>
</dbReference>
<dbReference type="Proteomes" id="UP000502136">
    <property type="component" value="Chromosome"/>
</dbReference>
<dbReference type="Pfam" id="PF01436">
    <property type="entry name" value="NHL"/>
    <property type="match status" value="1"/>
</dbReference>
<dbReference type="CDD" id="cd05819">
    <property type="entry name" value="NHL"/>
    <property type="match status" value="1"/>
</dbReference>
<dbReference type="Pfam" id="PF17963">
    <property type="entry name" value="Big_9"/>
    <property type="match status" value="1"/>
</dbReference>
<dbReference type="Gene3D" id="2.40.10.500">
    <property type="match status" value="1"/>
</dbReference>
<dbReference type="InterPro" id="IPR001258">
    <property type="entry name" value="NHL_repeat"/>
</dbReference>
<dbReference type="EMBL" id="CP051428">
    <property type="protein sequence ID" value="QJC51325.1"/>
    <property type="molecule type" value="Genomic_DNA"/>
</dbReference>
<evidence type="ECO:0000313" key="6">
    <source>
        <dbReference type="Proteomes" id="UP000502136"/>
    </source>
</evidence>
<evidence type="ECO:0000256" key="1">
    <source>
        <dbReference type="ARBA" id="ARBA00022737"/>
    </source>
</evidence>
<name>A0A6H2GVA4_9BACL</name>
<feature type="repeat" description="NHL" evidence="2">
    <location>
        <begin position="217"/>
        <end position="255"/>
    </location>
</feature>